<evidence type="ECO:0000313" key="2">
    <source>
        <dbReference type="Proteomes" id="UP000678393"/>
    </source>
</evidence>
<feature type="non-terminal residue" evidence="1">
    <location>
        <position position="74"/>
    </location>
</feature>
<evidence type="ECO:0000313" key="1">
    <source>
        <dbReference type="EMBL" id="CAG5120767.1"/>
    </source>
</evidence>
<dbReference type="AlphaFoldDB" id="A0A8S3YUE3"/>
<dbReference type="Proteomes" id="UP000678393">
    <property type="component" value="Unassembled WGS sequence"/>
</dbReference>
<comment type="caution">
    <text evidence="1">The sequence shown here is derived from an EMBL/GenBank/DDBJ whole genome shotgun (WGS) entry which is preliminary data.</text>
</comment>
<proteinExistence type="predicted"/>
<reference evidence="1" key="1">
    <citation type="submission" date="2021-04" db="EMBL/GenBank/DDBJ databases">
        <authorList>
            <consortium name="Molecular Ecology Group"/>
        </authorList>
    </citation>
    <scope>NUCLEOTIDE SEQUENCE</scope>
</reference>
<dbReference type="EMBL" id="CAJHNH020000962">
    <property type="protein sequence ID" value="CAG5120767.1"/>
    <property type="molecule type" value="Genomic_DNA"/>
</dbReference>
<sequence>MLVNTSVSLTIAAKTSQYGAIDKIISDEIRTYFDWIGFSLLCQLVDVFGTVTNIINIVCFIKMGFKDSVNVSLL</sequence>
<dbReference type="OrthoDB" id="6157797at2759"/>
<protein>
    <submittedName>
        <fullName evidence="1">Uncharacterized protein</fullName>
    </submittedName>
</protein>
<keyword evidence="2" id="KW-1185">Reference proteome</keyword>
<gene>
    <name evidence="1" type="ORF">CUNI_LOCUS6325</name>
</gene>
<name>A0A8S3YUE3_9EUPU</name>
<organism evidence="1 2">
    <name type="scientific">Candidula unifasciata</name>
    <dbReference type="NCBI Taxonomy" id="100452"/>
    <lineage>
        <taxon>Eukaryota</taxon>
        <taxon>Metazoa</taxon>
        <taxon>Spiralia</taxon>
        <taxon>Lophotrochozoa</taxon>
        <taxon>Mollusca</taxon>
        <taxon>Gastropoda</taxon>
        <taxon>Heterobranchia</taxon>
        <taxon>Euthyneura</taxon>
        <taxon>Panpulmonata</taxon>
        <taxon>Eupulmonata</taxon>
        <taxon>Stylommatophora</taxon>
        <taxon>Helicina</taxon>
        <taxon>Helicoidea</taxon>
        <taxon>Geomitridae</taxon>
        <taxon>Candidula</taxon>
    </lineage>
</organism>
<accession>A0A8S3YUE3</accession>